<dbReference type="EMBL" id="BMAR01000043">
    <property type="protein sequence ID" value="GFR50930.1"/>
    <property type="molecule type" value="Genomic_DNA"/>
</dbReference>
<name>A0AAD3HSG4_9CHLO</name>
<evidence type="ECO:0000313" key="2">
    <source>
        <dbReference type="Proteomes" id="UP001054857"/>
    </source>
</evidence>
<comment type="caution">
    <text evidence="1">The sequence shown here is derived from an EMBL/GenBank/DDBJ whole genome shotgun (WGS) entry which is preliminary data.</text>
</comment>
<reference evidence="1 2" key="1">
    <citation type="journal article" date="2021" name="Sci. Rep.">
        <title>Genome sequencing of the multicellular alga Astrephomene provides insights into convergent evolution of germ-soma differentiation.</title>
        <authorList>
            <person name="Yamashita S."/>
            <person name="Yamamoto K."/>
            <person name="Matsuzaki R."/>
            <person name="Suzuki S."/>
            <person name="Yamaguchi H."/>
            <person name="Hirooka S."/>
            <person name="Minakuchi Y."/>
            <person name="Miyagishima S."/>
            <person name="Kawachi M."/>
            <person name="Toyoda A."/>
            <person name="Nozaki H."/>
        </authorList>
    </citation>
    <scope>NUCLEOTIDE SEQUENCE [LARGE SCALE GENOMIC DNA]</scope>
    <source>
        <strain evidence="1 2">NIES-4017</strain>
    </source>
</reference>
<organism evidence="1 2">
    <name type="scientific">Astrephomene gubernaculifera</name>
    <dbReference type="NCBI Taxonomy" id="47775"/>
    <lineage>
        <taxon>Eukaryota</taxon>
        <taxon>Viridiplantae</taxon>
        <taxon>Chlorophyta</taxon>
        <taxon>core chlorophytes</taxon>
        <taxon>Chlorophyceae</taxon>
        <taxon>CS clade</taxon>
        <taxon>Chlamydomonadales</taxon>
        <taxon>Astrephomenaceae</taxon>
        <taxon>Astrephomene</taxon>
    </lineage>
</organism>
<accession>A0AAD3HSG4</accession>
<feature type="non-terminal residue" evidence="1">
    <location>
        <position position="1"/>
    </location>
</feature>
<gene>
    <name evidence="1" type="ORF">Agub_g13250</name>
</gene>
<dbReference type="AlphaFoldDB" id="A0AAD3HSG4"/>
<protein>
    <submittedName>
        <fullName evidence="1">Uncharacterized protein</fullName>
    </submittedName>
</protein>
<sequence length="259" mass="28573">LGGERIPVPYSEQIPCSTGRFLDSNTMLLASRHPATHSQALGRSRSRGRCVLALATRHPPRRSEREQKDPSQWRSMDELRAYLEREQGPVPGFSFVLNWISQNAFGGPTTPRGPAALYRWLLGLVPSPTTGEKVRRRMTPELLNRAEGSPLRSILITSPAVLAQMALEVPEVLDMSADEAVGRLTSLKALLPACDVSHLVASEPRLYLGFPRAEVEHGLQRGLSLMAQWSIPSDVVQDMVSHDPGLPWVVTESGKEAWT</sequence>
<proteinExistence type="predicted"/>
<keyword evidence="2" id="KW-1185">Reference proteome</keyword>
<dbReference type="Proteomes" id="UP001054857">
    <property type="component" value="Unassembled WGS sequence"/>
</dbReference>
<evidence type="ECO:0000313" key="1">
    <source>
        <dbReference type="EMBL" id="GFR50930.1"/>
    </source>
</evidence>